<reference evidence="1" key="1">
    <citation type="submission" date="2020-05" db="EMBL/GenBank/DDBJ databases">
        <authorList>
            <person name="Chiriac C."/>
            <person name="Salcher M."/>
            <person name="Ghai R."/>
            <person name="Kavagutti S V."/>
        </authorList>
    </citation>
    <scope>NUCLEOTIDE SEQUENCE</scope>
</reference>
<dbReference type="AlphaFoldDB" id="A0A6J6G8W2"/>
<name>A0A6J6G8W2_9ZZZZ</name>
<accession>A0A6J6G8W2</accession>
<evidence type="ECO:0000313" key="1">
    <source>
        <dbReference type="EMBL" id="CAB4597597.1"/>
    </source>
</evidence>
<gene>
    <name evidence="1" type="ORF">UFOPK1493_04100</name>
</gene>
<proteinExistence type="predicted"/>
<protein>
    <submittedName>
        <fullName evidence="1">Unannotated protein</fullName>
    </submittedName>
</protein>
<dbReference type="EMBL" id="CAEZSR010000285">
    <property type="protein sequence ID" value="CAB4597597.1"/>
    <property type="molecule type" value="Genomic_DNA"/>
</dbReference>
<sequence>MLVCPVAPHSIANQVAASLSPDHPMTEVRFTAFRDQLRSLFDAQSSLADRTGHRLVTRARSLGFTDDSVAIDEFMIASASAGFRPDAEIAAFLQWLHDGVERQMLEP</sequence>
<organism evidence="1">
    <name type="scientific">freshwater metagenome</name>
    <dbReference type="NCBI Taxonomy" id="449393"/>
    <lineage>
        <taxon>unclassified sequences</taxon>
        <taxon>metagenomes</taxon>
        <taxon>ecological metagenomes</taxon>
    </lineage>
</organism>